<evidence type="ECO:0000256" key="2">
    <source>
        <dbReference type="SAM" id="Phobius"/>
    </source>
</evidence>
<gene>
    <name evidence="3" type="ORF">SNAT2548_LOCUS9171</name>
</gene>
<dbReference type="Proteomes" id="UP000604046">
    <property type="component" value="Unassembled WGS sequence"/>
</dbReference>
<keyword evidence="2" id="KW-1133">Transmembrane helix</keyword>
<evidence type="ECO:0000313" key="3">
    <source>
        <dbReference type="EMBL" id="CAE7228978.1"/>
    </source>
</evidence>
<sequence>MEPEFHTTSKTEESRIEAQKDEFFSDNQHDDKHVTKDELLKLTCEVKPRKLLVVLTADSSDTNAQSDRPWFLNPCRLFLSLFFFVSFPFLSLKSLARGVLRALTTDVRSGRQNARQMKHRWT</sequence>
<protein>
    <submittedName>
        <fullName evidence="3">Uncharacterized protein</fullName>
    </submittedName>
</protein>
<dbReference type="EMBL" id="CAJNDS010000702">
    <property type="protein sequence ID" value="CAE7228978.1"/>
    <property type="molecule type" value="Genomic_DNA"/>
</dbReference>
<feature type="region of interest" description="Disordered" evidence="1">
    <location>
        <begin position="1"/>
        <end position="22"/>
    </location>
</feature>
<name>A0A812KGM3_9DINO</name>
<keyword evidence="2" id="KW-0812">Transmembrane</keyword>
<feature type="transmembrane region" description="Helical" evidence="2">
    <location>
        <begin position="70"/>
        <end position="92"/>
    </location>
</feature>
<keyword evidence="4" id="KW-1185">Reference proteome</keyword>
<keyword evidence="2" id="KW-0472">Membrane</keyword>
<accession>A0A812KGM3</accession>
<proteinExistence type="predicted"/>
<evidence type="ECO:0000256" key="1">
    <source>
        <dbReference type="SAM" id="MobiDB-lite"/>
    </source>
</evidence>
<evidence type="ECO:0000313" key="4">
    <source>
        <dbReference type="Proteomes" id="UP000604046"/>
    </source>
</evidence>
<dbReference type="AlphaFoldDB" id="A0A812KGM3"/>
<organism evidence="3 4">
    <name type="scientific">Symbiodinium natans</name>
    <dbReference type="NCBI Taxonomy" id="878477"/>
    <lineage>
        <taxon>Eukaryota</taxon>
        <taxon>Sar</taxon>
        <taxon>Alveolata</taxon>
        <taxon>Dinophyceae</taxon>
        <taxon>Suessiales</taxon>
        <taxon>Symbiodiniaceae</taxon>
        <taxon>Symbiodinium</taxon>
    </lineage>
</organism>
<comment type="caution">
    <text evidence="3">The sequence shown here is derived from an EMBL/GenBank/DDBJ whole genome shotgun (WGS) entry which is preliminary data.</text>
</comment>
<reference evidence="3" key="1">
    <citation type="submission" date="2021-02" db="EMBL/GenBank/DDBJ databases">
        <authorList>
            <person name="Dougan E. K."/>
            <person name="Rhodes N."/>
            <person name="Thang M."/>
            <person name="Chan C."/>
        </authorList>
    </citation>
    <scope>NUCLEOTIDE SEQUENCE</scope>
</reference>